<dbReference type="GO" id="GO:0046933">
    <property type="term" value="F:proton-transporting ATP synthase activity, rotational mechanism"/>
    <property type="evidence" value="ECO:0007669"/>
    <property type="project" value="TreeGrafter"/>
</dbReference>
<sequence length="220" mass="25828">MMTNMFSIFDPSTSNNYSLNWLVTLVILFLMPMNFWLVPSRLFLIFYSITNILYKSLNNSMMKKNNKFFLIIMTLFWYIMLLNLLGLNPYIFTVTSQINMSSSLSITLWMTISLFMWINNTNYMFTHMVPNGTPMMLANFMVMIETISNFIRPITLCIRLSANMISGHLLMTLLSNLMVSHTNYFIMIMPILMIMLILEFAVAIIQSYVFMLLTMLYLNE</sequence>
<keyword evidence="5 12" id="KW-0812">Transmembrane</keyword>
<dbReference type="EMBL" id="KR907234">
    <property type="protein sequence ID" value="AMX74083.1"/>
    <property type="molecule type" value="Genomic_DNA"/>
</dbReference>
<dbReference type="RefSeq" id="YP_010133476.1">
    <property type="nucleotide sequence ID" value="NC_056777.1"/>
</dbReference>
<dbReference type="PANTHER" id="PTHR11410">
    <property type="entry name" value="ATP SYNTHASE SUBUNIT A"/>
    <property type="match status" value="1"/>
</dbReference>
<dbReference type="InterPro" id="IPR045083">
    <property type="entry name" value="ATP_synth_F0_asu_bact/mt"/>
</dbReference>
<keyword evidence="4" id="KW-0138">CF(0)</keyword>
<dbReference type="Gene3D" id="1.20.120.220">
    <property type="entry name" value="ATP synthase, F0 complex, subunit A"/>
    <property type="match status" value="1"/>
</dbReference>
<feature type="transmembrane region" description="Helical" evidence="12">
    <location>
        <begin position="185"/>
        <end position="218"/>
    </location>
</feature>
<dbReference type="SUPFAM" id="SSF81336">
    <property type="entry name" value="F1F0 ATP synthase subunit A"/>
    <property type="match status" value="1"/>
</dbReference>
<keyword evidence="7 12" id="KW-1133">Transmembrane helix</keyword>
<evidence type="ECO:0000256" key="11">
    <source>
        <dbReference type="RuleBase" id="RU004450"/>
    </source>
</evidence>
<keyword evidence="3" id="KW-0813">Transport</keyword>
<dbReference type="NCBIfam" id="TIGR01131">
    <property type="entry name" value="ATP_synt_6_or_A"/>
    <property type="match status" value="1"/>
</dbReference>
<feature type="transmembrane region" description="Helical" evidence="12">
    <location>
        <begin position="20"/>
        <end position="47"/>
    </location>
</feature>
<evidence type="ECO:0000256" key="10">
    <source>
        <dbReference type="ARBA" id="ARBA00023310"/>
    </source>
</evidence>
<feature type="transmembrane region" description="Helical" evidence="12">
    <location>
        <begin position="68"/>
        <end position="92"/>
    </location>
</feature>
<evidence type="ECO:0000256" key="5">
    <source>
        <dbReference type="ARBA" id="ARBA00022692"/>
    </source>
</evidence>
<proteinExistence type="inferred from homology"/>
<reference evidence="13" key="1">
    <citation type="journal article" date="2019" name="Ticks Tick Borne Dis.">
        <title>Argasid and ixodid systematics: Implications for soft tick evolution and systematics, with a new argasid species list.</title>
        <authorList>
            <person name="Mans B.J."/>
            <person name="Featherston J."/>
            <person name="Kvas M."/>
            <person name="Pillay K.A."/>
            <person name="de Klerk D.G."/>
            <person name="Pienaar R."/>
            <person name="de Castro M.H."/>
            <person name="Schwan T.G."/>
            <person name="Lopez J.E."/>
            <person name="Teel P."/>
            <person name="Perez de Leon A.A."/>
            <person name="Sonenshine D.E."/>
            <person name="Egekwu N.I."/>
            <person name="Bakkes D.K."/>
            <person name="Heyne H."/>
            <person name="Kanduma E.G."/>
            <person name="Nyangiwe N."/>
            <person name="Bouattour A."/>
            <person name="Latif A.A."/>
        </authorList>
    </citation>
    <scope>NUCLEOTIDE SEQUENCE</scope>
    <source>
        <strain evidence="13">1</strain>
        <strain evidence="14">2</strain>
    </source>
</reference>
<comment type="similarity">
    <text evidence="2">Belongs to the ATPase A chain family.</text>
</comment>
<keyword evidence="13" id="KW-0496">Mitochondrion</keyword>
<evidence type="ECO:0000256" key="3">
    <source>
        <dbReference type="ARBA" id="ARBA00022448"/>
    </source>
</evidence>
<dbReference type="PANTHER" id="PTHR11410:SF0">
    <property type="entry name" value="ATP SYNTHASE SUBUNIT A"/>
    <property type="match status" value="1"/>
</dbReference>
<dbReference type="EMBL" id="KR907232">
    <property type="protein sequence ID" value="AMX74070.1"/>
    <property type="molecule type" value="Genomic_DNA"/>
</dbReference>
<keyword evidence="10" id="KW-0066">ATP synthesis</keyword>
<comment type="subcellular location">
    <subcellularLocation>
        <location evidence="1">Membrane</location>
        <topology evidence="1">Multi-pass membrane protein</topology>
    </subcellularLocation>
    <subcellularLocation>
        <location evidence="11">Mitochondrion inner membrane</location>
        <topology evidence="11">Multi-pass membrane protein</topology>
    </subcellularLocation>
</comment>
<dbReference type="InterPro" id="IPR035908">
    <property type="entry name" value="F0_ATP_A_sf"/>
</dbReference>
<evidence type="ECO:0000256" key="2">
    <source>
        <dbReference type="ARBA" id="ARBA00006810"/>
    </source>
</evidence>
<dbReference type="GeneID" id="31079849"/>
<gene>
    <name evidence="13" type="primary">ATP6</name>
</gene>
<evidence type="ECO:0000256" key="7">
    <source>
        <dbReference type="ARBA" id="ARBA00022989"/>
    </source>
</evidence>
<dbReference type="CTD" id="4508"/>
<evidence type="ECO:0000256" key="9">
    <source>
        <dbReference type="ARBA" id="ARBA00023136"/>
    </source>
</evidence>
<geneLocation type="mitochondrion" evidence="13"/>
<evidence type="ECO:0000313" key="14">
    <source>
        <dbReference type="EMBL" id="AMX74083.1"/>
    </source>
</evidence>
<evidence type="ECO:0000256" key="12">
    <source>
        <dbReference type="SAM" id="Phobius"/>
    </source>
</evidence>
<keyword evidence="8" id="KW-0406">Ion transport</keyword>
<keyword evidence="6" id="KW-0375">Hydrogen ion transport</keyword>
<keyword evidence="9 12" id="KW-0472">Membrane</keyword>
<name>A0A1P8AG33_9ACAR</name>
<feature type="transmembrane region" description="Helical" evidence="12">
    <location>
        <begin position="98"/>
        <end position="118"/>
    </location>
</feature>
<dbReference type="CDD" id="cd00310">
    <property type="entry name" value="ATP-synt_Fo_a_6"/>
    <property type="match status" value="1"/>
</dbReference>
<dbReference type="GO" id="GO:0045259">
    <property type="term" value="C:proton-transporting ATP synthase complex"/>
    <property type="evidence" value="ECO:0007669"/>
    <property type="project" value="UniProtKB-KW"/>
</dbReference>
<evidence type="ECO:0000256" key="1">
    <source>
        <dbReference type="ARBA" id="ARBA00004141"/>
    </source>
</evidence>
<evidence type="ECO:0000256" key="6">
    <source>
        <dbReference type="ARBA" id="ARBA00022781"/>
    </source>
</evidence>
<dbReference type="PRINTS" id="PR00123">
    <property type="entry name" value="ATPASEA"/>
</dbReference>
<dbReference type="Pfam" id="PF00119">
    <property type="entry name" value="ATP-synt_A"/>
    <property type="match status" value="1"/>
</dbReference>
<protein>
    <recommendedName>
        <fullName evidence="11">ATP synthase subunit a</fullName>
    </recommendedName>
</protein>
<dbReference type="InterPro" id="IPR000568">
    <property type="entry name" value="ATP_synth_F0_asu"/>
</dbReference>
<organism evidence="13">
    <name type="scientific">Chiropterargas boueti</name>
    <dbReference type="NCBI Taxonomy" id="1827022"/>
    <lineage>
        <taxon>Eukaryota</taxon>
        <taxon>Metazoa</taxon>
        <taxon>Ecdysozoa</taxon>
        <taxon>Arthropoda</taxon>
        <taxon>Chelicerata</taxon>
        <taxon>Arachnida</taxon>
        <taxon>Acari</taxon>
        <taxon>Parasitiformes</taxon>
        <taxon>Ixodida</taxon>
        <taxon>Ixodoidea</taxon>
        <taxon>Argasidae</taxon>
        <taxon>Ornithodorinae</taxon>
        <taxon>Chiropterargas</taxon>
    </lineage>
</organism>
<dbReference type="GO" id="GO:0005743">
    <property type="term" value="C:mitochondrial inner membrane"/>
    <property type="evidence" value="ECO:0007669"/>
    <property type="project" value="UniProtKB-SubCell"/>
</dbReference>
<evidence type="ECO:0000256" key="8">
    <source>
        <dbReference type="ARBA" id="ARBA00023065"/>
    </source>
</evidence>
<dbReference type="AlphaFoldDB" id="A0A1P8AG33"/>
<evidence type="ECO:0000313" key="13">
    <source>
        <dbReference type="EMBL" id="AMX74070.1"/>
    </source>
</evidence>
<accession>A0A1P8AG33</accession>
<evidence type="ECO:0000256" key="4">
    <source>
        <dbReference type="ARBA" id="ARBA00022547"/>
    </source>
</evidence>